<protein>
    <recommendedName>
        <fullName evidence="4">Copper resistance protein D domain-containing protein</fullName>
    </recommendedName>
</protein>
<gene>
    <name evidence="2" type="ORF">LMG32879_000447</name>
</gene>
<accession>A0AA35Y0G6</accession>
<name>A0AA35Y0G6_9PROT</name>
<evidence type="ECO:0000313" key="3">
    <source>
        <dbReference type="Proteomes" id="UP001176960"/>
    </source>
</evidence>
<dbReference type="AlphaFoldDB" id="A0AA35Y0G6"/>
<feature type="transmembrane region" description="Helical" evidence="1">
    <location>
        <begin position="129"/>
        <end position="147"/>
    </location>
</feature>
<feature type="transmembrane region" description="Helical" evidence="1">
    <location>
        <begin position="6"/>
        <end position="29"/>
    </location>
</feature>
<organism evidence="2 3">
    <name type="scientific">Brytella acorum</name>
    <dbReference type="NCBI Taxonomy" id="2959299"/>
    <lineage>
        <taxon>Bacteria</taxon>
        <taxon>Pseudomonadati</taxon>
        <taxon>Pseudomonadota</taxon>
        <taxon>Alphaproteobacteria</taxon>
        <taxon>Acetobacterales</taxon>
        <taxon>Acetobacteraceae</taxon>
        <taxon>Brytella</taxon>
    </lineage>
</organism>
<comment type="caution">
    <text evidence="2">The sequence shown here is derived from an EMBL/GenBank/DDBJ whole genome shotgun (WGS) entry which is preliminary data.</text>
</comment>
<feature type="transmembrane region" description="Helical" evidence="1">
    <location>
        <begin position="88"/>
        <end position="108"/>
    </location>
</feature>
<evidence type="ECO:0008006" key="4">
    <source>
        <dbReference type="Google" id="ProtNLM"/>
    </source>
</evidence>
<dbReference type="RefSeq" id="WP_289841667.1">
    <property type="nucleotide sequence ID" value="NZ_CATKSH010000002.1"/>
</dbReference>
<keyword evidence="3" id="KW-1185">Reference proteome</keyword>
<sequence length="148" mass="16148">MTMILWGAVLAAHVLSMAYWIGGGLFVTLTTRSSLSLLEAAQRQNILLQLYSRYCRILMHVAPVCLISGWLLIIHVGGFASVPWTVNAMQALGIVMMIVLATIISGPLRAARRAIRPQPALFDAIRKRILLMTGVGILTSFFAALTLV</sequence>
<evidence type="ECO:0000256" key="1">
    <source>
        <dbReference type="SAM" id="Phobius"/>
    </source>
</evidence>
<keyword evidence="1" id="KW-1133">Transmembrane helix</keyword>
<feature type="transmembrane region" description="Helical" evidence="1">
    <location>
        <begin position="57"/>
        <end position="82"/>
    </location>
</feature>
<dbReference type="EMBL" id="CATKSH010000002">
    <property type="protein sequence ID" value="CAI9119629.1"/>
    <property type="molecule type" value="Genomic_DNA"/>
</dbReference>
<dbReference type="Proteomes" id="UP001176960">
    <property type="component" value="Unassembled WGS sequence"/>
</dbReference>
<evidence type="ECO:0000313" key="2">
    <source>
        <dbReference type="EMBL" id="CAI9119629.1"/>
    </source>
</evidence>
<keyword evidence="1" id="KW-0812">Transmembrane</keyword>
<proteinExistence type="predicted"/>
<keyword evidence="1" id="KW-0472">Membrane</keyword>
<reference evidence="2" key="1">
    <citation type="submission" date="2023-03" db="EMBL/GenBank/DDBJ databases">
        <authorList>
            <person name="Cleenwerck I."/>
        </authorList>
    </citation>
    <scope>NUCLEOTIDE SEQUENCE</scope>
    <source>
        <strain evidence="2">LMG 32879</strain>
    </source>
</reference>